<evidence type="ECO:0000313" key="3">
    <source>
        <dbReference type="Proteomes" id="UP000215450"/>
    </source>
</evidence>
<dbReference type="RefSeq" id="WP_095063301.1">
    <property type="nucleotide sequence ID" value="NZ_FXUV02000063.1"/>
</dbReference>
<organism evidence="1">
    <name type="scientific">Kingella negevensis</name>
    <dbReference type="NCBI Taxonomy" id="1522312"/>
    <lineage>
        <taxon>Bacteria</taxon>
        <taxon>Pseudomonadati</taxon>
        <taxon>Pseudomonadota</taxon>
        <taxon>Betaproteobacteria</taxon>
        <taxon>Neisseriales</taxon>
        <taxon>Neisseriaceae</taxon>
        <taxon>Kingella</taxon>
    </lineage>
</organism>
<name>A0A238HHQ2_9NEIS</name>
<dbReference type="EMBL" id="FXUV02000063">
    <property type="protein sequence ID" value="SNB82115.1"/>
    <property type="molecule type" value="Genomic_DNA"/>
</dbReference>
<sequence>MQIYDLDNIITLSALSPYKSAWLKMDLLSCTKHIVEGTDFFFDWDEGIENWIVFFHKNKIVGYLCTRLPFAIISNEQLKNRIYQIFPHVQILKIQNFETDKVSLNANICKLVFGATYHCDSTAQSLQDFYVSTVT</sequence>
<gene>
    <name evidence="1" type="ORF">KEBURONENSIS_01996</name>
    <name evidence="2" type="ORF">KEBURONENSIS_02011</name>
</gene>
<reference evidence="2 3" key="2">
    <citation type="submission" date="2017-06" db="EMBL/GenBank/DDBJ databases">
        <authorList>
            <person name="Kim H.J."/>
            <person name="Triplett B.A."/>
        </authorList>
    </citation>
    <scope>NUCLEOTIDE SEQUENCE [LARGE SCALE GENOMIC DNA]</scope>
    <source>
        <strain evidence="2">Kingella_eburonensis</strain>
    </source>
</reference>
<proteinExistence type="predicted"/>
<accession>A0A238HHQ2</accession>
<evidence type="ECO:0000313" key="1">
    <source>
        <dbReference type="EMBL" id="SMQ13330.1"/>
    </source>
</evidence>
<evidence type="ECO:0000313" key="2">
    <source>
        <dbReference type="EMBL" id="SNB82115.1"/>
    </source>
</evidence>
<dbReference type="EMBL" id="FXUV01000058">
    <property type="protein sequence ID" value="SMQ13330.1"/>
    <property type="molecule type" value="Genomic_DNA"/>
</dbReference>
<protein>
    <submittedName>
        <fullName evidence="1">Uncharacterized protein</fullName>
    </submittedName>
</protein>
<dbReference type="AlphaFoldDB" id="A0A238HHQ2"/>
<keyword evidence="3" id="KW-1185">Reference proteome</keyword>
<reference evidence="1" key="1">
    <citation type="submission" date="2017-05" db="EMBL/GenBank/DDBJ databases">
        <authorList>
            <person name="Song R."/>
            <person name="Chenine A.L."/>
            <person name="Ruprecht R.M."/>
        </authorList>
    </citation>
    <scope>NUCLEOTIDE SEQUENCE</scope>
    <source>
        <strain evidence="1">Kingella_eburonensis</strain>
    </source>
</reference>
<dbReference type="Proteomes" id="UP000215450">
    <property type="component" value="Unassembled WGS sequence"/>
</dbReference>